<proteinExistence type="predicted"/>
<sequence length="98" mass="11417">MTQLPTIPPYKAFLLKSFIPVKQTNYLKRKTTKILQVICTRISQIHQVNASLIIKTVGAHNWQKKSIHNVHLSISNNNKHDMILIPLFDFTMKLYFLV</sequence>
<evidence type="ECO:0000313" key="1">
    <source>
        <dbReference type="EMBL" id="CRL00992.1"/>
    </source>
</evidence>
<dbReference type="EMBL" id="CVRI01000055">
    <property type="protein sequence ID" value="CRL00992.1"/>
    <property type="molecule type" value="Genomic_DNA"/>
</dbReference>
<evidence type="ECO:0000313" key="2">
    <source>
        <dbReference type="Proteomes" id="UP000183832"/>
    </source>
</evidence>
<name>A0A1J1ILF4_9DIPT</name>
<dbReference type="Proteomes" id="UP000183832">
    <property type="component" value="Unassembled WGS sequence"/>
</dbReference>
<accession>A0A1J1ILF4</accession>
<dbReference type="AlphaFoldDB" id="A0A1J1ILF4"/>
<keyword evidence="2" id="KW-1185">Reference proteome</keyword>
<protein>
    <submittedName>
        <fullName evidence="1">CLUMA_CG014735, isoform A</fullName>
    </submittedName>
</protein>
<organism evidence="1 2">
    <name type="scientific">Clunio marinus</name>
    <dbReference type="NCBI Taxonomy" id="568069"/>
    <lineage>
        <taxon>Eukaryota</taxon>
        <taxon>Metazoa</taxon>
        <taxon>Ecdysozoa</taxon>
        <taxon>Arthropoda</taxon>
        <taxon>Hexapoda</taxon>
        <taxon>Insecta</taxon>
        <taxon>Pterygota</taxon>
        <taxon>Neoptera</taxon>
        <taxon>Endopterygota</taxon>
        <taxon>Diptera</taxon>
        <taxon>Nematocera</taxon>
        <taxon>Chironomoidea</taxon>
        <taxon>Chironomidae</taxon>
        <taxon>Clunio</taxon>
    </lineage>
</organism>
<gene>
    <name evidence="1" type="ORF">CLUMA_CG014735</name>
</gene>
<reference evidence="1 2" key="1">
    <citation type="submission" date="2015-04" db="EMBL/GenBank/DDBJ databases">
        <authorList>
            <person name="Syromyatnikov M.Y."/>
            <person name="Popov V.N."/>
        </authorList>
    </citation>
    <scope>NUCLEOTIDE SEQUENCE [LARGE SCALE GENOMIC DNA]</scope>
</reference>